<evidence type="ECO:0000256" key="1">
    <source>
        <dbReference type="SAM" id="MobiDB-lite"/>
    </source>
</evidence>
<protein>
    <submittedName>
        <fullName evidence="2">Uncharacterized protein</fullName>
    </submittedName>
</protein>
<comment type="caution">
    <text evidence="2">The sequence shown here is derived from an EMBL/GenBank/DDBJ whole genome shotgun (WGS) entry which is preliminary data.</text>
</comment>
<organism evidence="2 3">
    <name type="scientific">Quercus suber</name>
    <name type="common">Cork oak</name>
    <dbReference type="NCBI Taxonomy" id="58331"/>
    <lineage>
        <taxon>Eukaryota</taxon>
        <taxon>Viridiplantae</taxon>
        <taxon>Streptophyta</taxon>
        <taxon>Embryophyta</taxon>
        <taxon>Tracheophyta</taxon>
        <taxon>Spermatophyta</taxon>
        <taxon>Magnoliopsida</taxon>
        <taxon>eudicotyledons</taxon>
        <taxon>Gunneridae</taxon>
        <taxon>Pentapetalae</taxon>
        <taxon>rosids</taxon>
        <taxon>fabids</taxon>
        <taxon>Fagales</taxon>
        <taxon>Fagaceae</taxon>
        <taxon>Quercus</taxon>
    </lineage>
</organism>
<evidence type="ECO:0000313" key="3">
    <source>
        <dbReference type="Proteomes" id="UP000237347"/>
    </source>
</evidence>
<proteinExistence type="predicted"/>
<feature type="compositionally biased region" description="Basic and acidic residues" evidence="1">
    <location>
        <begin position="1"/>
        <end position="27"/>
    </location>
</feature>
<dbReference type="Proteomes" id="UP000237347">
    <property type="component" value="Unassembled WGS sequence"/>
</dbReference>
<name>A0AAW0IWE0_QUESU</name>
<gene>
    <name evidence="2" type="ORF">CFP56_041165</name>
</gene>
<reference evidence="2 3" key="1">
    <citation type="journal article" date="2018" name="Sci. Data">
        <title>The draft genome sequence of cork oak.</title>
        <authorList>
            <person name="Ramos A.M."/>
            <person name="Usie A."/>
            <person name="Barbosa P."/>
            <person name="Barros P.M."/>
            <person name="Capote T."/>
            <person name="Chaves I."/>
            <person name="Simoes F."/>
            <person name="Abreu I."/>
            <person name="Carrasquinho I."/>
            <person name="Faro C."/>
            <person name="Guimaraes J.B."/>
            <person name="Mendonca D."/>
            <person name="Nobrega F."/>
            <person name="Rodrigues L."/>
            <person name="Saibo N.J.M."/>
            <person name="Varela M.C."/>
            <person name="Egas C."/>
            <person name="Matos J."/>
            <person name="Miguel C.M."/>
            <person name="Oliveira M.M."/>
            <person name="Ricardo C.P."/>
            <person name="Goncalves S."/>
        </authorList>
    </citation>
    <scope>NUCLEOTIDE SEQUENCE [LARGE SCALE GENOMIC DNA]</scope>
    <source>
        <strain evidence="3">cv. HL8</strain>
    </source>
</reference>
<dbReference type="EMBL" id="PKMF04000818">
    <property type="protein sequence ID" value="KAK7818648.1"/>
    <property type="molecule type" value="Genomic_DNA"/>
</dbReference>
<sequence length="99" mass="11091">MSDSKRRTSLDSGSERVGESRKRREWPWRSSSPLFSGFLYGWVVGSGGGDWCGRGDRCGHVCVSEMELSRNWLSISVSKPQAEPVSHSHTFTFHITIST</sequence>
<evidence type="ECO:0000313" key="2">
    <source>
        <dbReference type="EMBL" id="KAK7818648.1"/>
    </source>
</evidence>
<feature type="region of interest" description="Disordered" evidence="1">
    <location>
        <begin position="1"/>
        <end position="30"/>
    </location>
</feature>
<keyword evidence="3" id="KW-1185">Reference proteome</keyword>
<dbReference type="AlphaFoldDB" id="A0AAW0IWE0"/>
<accession>A0AAW0IWE0</accession>